<dbReference type="RefSeq" id="WP_162623949.1">
    <property type="nucleotide sequence ID" value="NZ_CP051213.1"/>
</dbReference>
<dbReference type="AlphaFoldDB" id="A0A8G0B0Z0"/>
<evidence type="ECO:0000313" key="1">
    <source>
        <dbReference type="EMBL" id="QYN65520.1"/>
    </source>
</evidence>
<name>A0A8G0B0Z0_SALER</name>
<reference evidence="1" key="1">
    <citation type="submission" date="2020-04" db="EMBL/GenBank/DDBJ databases">
        <title>Tn6777, a novel multidrug-resistant Tn7-like characterized in Salmonella enterica.</title>
        <authorList>
            <person name="Zhang Y."/>
        </authorList>
    </citation>
    <scope>NUCLEOTIDE SEQUENCE</scope>
    <source>
        <strain evidence="1">SCSW714</strain>
    </source>
</reference>
<organism evidence="1">
    <name type="scientific">Salmonella enterica</name>
    <name type="common">Salmonella choleraesuis</name>
    <dbReference type="NCBI Taxonomy" id="28901"/>
    <lineage>
        <taxon>Bacteria</taxon>
        <taxon>Pseudomonadati</taxon>
        <taxon>Pseudomonadota</taxon>
        <taxon>Gammaproteobacteria</taxon>
        <taxon>Enterobacterales</taxon>
        <taxon>Enterobacteriaceae</taxon>
        <taxon>Salmonella</taxon>
    </lineage>
</organism>
<proteinExistence type="predicted"/>
<accession>A0A8G0B0Z0</accession>
<gene>
    <name evidence="1" type="ORF">HGB43_07485</name>
</gene>
<dbReference type="EMBL" id="CP051213">
    <property type="protein sequence ID" value="QYN65520.1"/>
    <property type="molecule type" value="Genomic_DNA"/>
</dbReference>
<protein>
    <submittedName>
        <fullName evidence="1">Uncharacterized protein</fullName>
    </submittedName>
</protein>
<sequence>MEPQHFFYLQKQPHLFQSTNFTVLSVDVITVLSVSLVQQQEAGSQNGKAMLFNFDGALTKRDKIPNEMGLDWRVVELSVTNGAIVIHTQRLKSDPGGNLLS</sequence>